<comment type="catalytic activity">
    <reaction evidence="1">
        <text>alpha-D-glucose 6-phosphate = beta-D-glucose 6-phosphate</text>
        <dbReference type="Rhea" id="RHEA:16249"/>
        <dbReference type="ChEBI" id="CHEBI:58225"/>
        <dbReference type="ChEBI" id="CHEBI:58247"/>
        <dbReference type="EC" id="5.1.3.15"/>
    </reaction>
</comment>
<dbReference type="PIRSF" id="PIRSF016020">
    <property type="entry name" value="PHexose_mutarotase"/>
    <property type="match status" value="1"/>
</dbReference>
<dbReference type="PANTHER" id="PTHR11122">
    <property type="entry name" value="APOSPORY-ASSOCIATED PROTEIN C-RELATED"/>
    <property type="match status" value="1"/>
</dbReference>
<keyword evidence="7" id="KW-1185">Reference proteome</keyword>
<dbReference type="Gene3D" id="2.70.98.10">
    <property type="match status" value="1"/>
</dbReference>
<dbReference type="Pfam" id="PF01263">
    <property type="entry name" value="Aldose_epim"/>
    <property type="match status" value="1"/>
</dbReference>
<evidence type="ECO:0000256" key="1">
    <source>
        <dbReference type="ARBA" id="ARBA00001096"/>
    </source>
</evidence>
<dbReference type="CDD" id="cd09020">
    <property type="entry name" value="D-hex-6-P-epi_like"/>
    <property type="match status" value="1"/>
</dbReference>
<sequence>MATLDPDLTVNGTGSTATVSTHGAHVTGWAPDGAEPVLWMSSTTRREPGAPIRGGVPICFPWFGPGVSGDRSPSHGFARVLPWRVVDAEDTAGSSGIVLELGSPDLSDEDRAAVGGEFTARYSVDCGEDLLLTLTVTNVGETPFTFEEALHTYLRVGDVRQVQIEGLEDTVYADKTQGGAEHEQQGELTLTEETDRVYRSGGKVTVVDPVLGRRLVVTKKDSASTIVWNPFPDKAATLSDIGDGEWQTLLCVEGGNVLDETIGLAPGESHSMSYRLSVEPL</sequence>
<gene>
    <name evidence="6" type="ORF">GCM10025862_38930</name>
</gene>
<dbReference type="EMBL" id="BSUJ01000001">
    <property type="protein sequence ID" value="GMA21872.1"/>
    <property type="molecule type" value="Genomic_DNA"/>
</dbReference>
<evidence type="ECO:0000256" key="5">
    <source>
        <dbReference type="SAM" id="MobiDB-lite"/>
    </source>
</evidence>
<dbReference type="PANTHER" id="PTHR11122:SF13">
    <property type="entry name" value="GLUCOSE-6-PHOSPHATE 1-EPIMERASE"/>
    <property type="match status" value="1"/>
</dbReference>
<feature type="region of interest" description="Disordered" evidence="5">
    <location>
        <begin position="1"/>
        <end position="28"/>
    </location>
</feature>
<dbReference type="RefSeq" id="WP_284285059.1">
    <property type="nucleotide sequence ID" value="NZ_BSUJ01000001.1"/>
</dbReference>
<dbReference type="EC" id="5.1.3.15" evidence="4"/>
<dbReference type="InterPro" id="IPR025532">
    <property type="entry name" value="G6P_1-epimerase"/>
</dbReference>
<feature type="compositionally biased region" description="Polar residues" evidence="5">
    <location>
        <begin position="10"/>
        <end position="21"/>
    </location>
</feature>
<accession>A0ABQ6HV67</accession>
<dbReference type="SUPFAM" id="SSF74650">
    <property type="entry name" value="Galactose mutarotase-like"/>
    <property type="match status" value="1"/>
</dbReference>
<evidence type="ECO:0000313" key="6">
    <source>
        <dbReference type="EMBL" id="GMA21872.1"/>
    </source>
</evidence>
<comment type="similarity">
    <text evidence="2 4">Belongs to the glucose-6-phosphate 1-epimerase family.</text>
</comment>
<dbReference type="Proteomes" id="UP001157109">
    <property type="component" value="Unassembled WGS sequence"/>
</dbReference>
<evidence type="ECO:0000256" key="2">
    <source>
        <dbReference type="ARBA" id="ARBA00005866"/>
    </source>
</evidence>
<evidence type="ECO:0000313" key="7">
    <source>
        <dbReference type="Proteomes" id="UP001157109"/>
    </source>
</evidence>
<evidence type="ECO:0000256" key="4">
    <source>
        <dbReference type="PIRNR" id="PIRNR016020"/>
    </source>
</evidence>
<dbReference type="InterPro" id="IPR008183">
    <property type="entry name" value="Aldose_1/G6P_1-epimerase"/>
</dbReference>
<comment type="caution">
    <text evidence="6">The sequence shown here is derived from an EMBL/GenBank/DDBJ whole genome shotgun (WGS) entry which is preliminary data.</text>
</comment>
<proteinExistence type="inferred from homology"/>
<dbReference type="InterPro" id="IPR014718">
    <property type="entry name" value="GH-type_carb-bd"/>
</dbReference>
<dbReference type="InterPro" id="IPR011013">
    <property type="entry name" value="Gal_mutarotase_sf_dom"/>
</dbReference>
<keyword evidence="3 4" id="KW-0413">Isomerase</keyword>
<reference evidence="7" key="1">
    <citation type="journal article" date="2019" name="Int. J. Syst. Evol. Microbiol.">
        <title>The Global Catalogue of Microorganisms (GCM) 10K type strain sequencing project: providing services to taxonomists for standard genome sequencing and annotation.</title>
        <authorList>
            <consortium name="The Broad Institute Genomics Platform"/>
            <consortium name="The Broad Institute Genome Sequencing Center for Infectious Disease"/>
            <person name="Wu L."/>
            <person name="Ma J."/>
        </authorList>
    </citation>
    <scope>NUCLEOTIDE SEQUENCE [LARGE SCALE GENOMIC DNA]</scope>
    <source>
        <strain evidence="7">NBRC 105830</strain>
    </source>
</reference>
<protein>
    <recommendedName>
        <fullName evidence="4">Putative glucose-6-phosphate 1-epimerase</fullName>
        <ecNumber evidence="4">5.1.3.15</ecNumber>
    </recommendedName>
</protein>
<name>A0ABQ6HV67_9MICO</name>
<organism evidence="6 7">
    <name type="scientific">Arsenicicoccus piscis</name>
    <dbReference type="NCBI Taxonomy" id="673954"/>
    <lineage>
        <taxon>Bacteria</taxon>
        <taxon>Bacillati</taxon>
        <taxon>Actinomycetota</taxon>
        <taxon>Actinomycetes</taxon>
        <taxon>Micrococcales</taxon>
        <taxon>Intrasporangiaceae</taxon>
        <taxon>Arsenicicoccus</taxon>
    </lineage>
</organism>
<evidence type="ECO:0000256" key="3">
    <source>
        <dbReference type="ARBA" id="ARBA00023235"/>
    </source>
</evidence>